<evidence type="ECO:0000256" key="1">
    <source>
        <dbReference type="ARBA" id="ARBA00008455"/>
    </source>
</evidence>
<sequence>MSVWRMSKFTFLVALLVVVCGVVQTRADVEDAWQQYLKEYPLGIKTKAEYGKSKSNFERIHSLIEEHNADPKSTYQMGHNEFSILDVKERKKYLLNNTLAYSTKSLYEELGFETGLTAEEDDDLRNLPSSVDYRNHRCMQPVKNQGGCGSCSAFAATAVVEFAQCMKSGTPVNLSEQQIVDCDFADRRCGGGSYHEYWKSLIRAGGQAYSAGYPYVSGATKVRGPTCNKNKSKGAQLAATNPIVALQKGDVNGVMTLLARGKVVAVCVGVTDKFMNYRSGVYTTPCKGREGLHAIAAVGYGTSNGGTKYWIIRNSWGPKFGDAGYILFQRGINLCGVERDLATVNVA</sequence>
<accession>E9G906</accession>
<dbReference type="OrthoDB" id="65740at2759"/>
<feature type="domain" description="Peptidase C1A papain C-terminal" evidence="4">
    <location>
        <begin position="127"/>
        <end position="345"/>
    </location>
</feature>
<organism evidence="5 6">
    <name type="scientific">Daphnia pulex</name>
    <name type="common">Water flea</name>
    <dbReference type="NCBI Taxonomy" id="6669"/>
    <lineage>
        <taxon>Eukaryota</taxon>
        <taxon>Metazoa</taxon>
        <taxon>Ecdysozoa</taxon>
        <taxon>Arthropoda</taxon>
        <taxon>Crustacea</taxon>
        <taxon>Branchiopoda</taxon>
        <taxon>Diplostraca</taxon>
        <taxon>Cladocera</taxon>
        <taxon>Anomopoda</taxon>
        <taxon>Daphniidae</taxon>
        <taxon>Daphnia</taxon>
    </lineage>
</organism>
<dbReference type="PANTHER" id="PTHR12411">
    <property type="entry name" value="CYSTEINE PROTEASE FAMILY C1-RELATED"/>
    <property type="match status" value="1"/>
</dbReference>
<dbReference type="EMBL" id="GL732535">
    <property type="protein sequence ID" value="EFX84066.1"/>
    <property type="molecule type" value="Genomic_DNA"/>
</dbReference>
<feature type="chain" id="PRO_5018748294" description="Peptidase C1A papain C-terminal domain-containing protein" evidence="3">
    <location>
        <begin position="28"/>
        <end position="347"/>
    </location>
</feature>
<name>E9G906_DAPPU</name>
<dbReference type="InterPro" id="IPR025660">
    <property type="entry name" value="Pept_his_AS"/>
</dbReference>
<dbReference type="PRINTS" id="PR00705">
    <property type="entry name" value="PAPAIN"/>
</dbReference>
<keyword evidence="3" id="KW-0732">Signal</keyword>
<dbReference type="PROSITE" id="PS00640">
    <property type="entry name" value="THIOL_PROTEASE_ASN"/>
    <property type="match status" value="1"/>
</dbReference>
<dbReference type="STRING" id="6669.E9G906"/>
<dbReference type="Proteomes" id="UP000000305">
    <property type="component" value="Unassembled WGS sequence"/>
</dbReference>
<keyword evidence="2" id="KW-1015">Disulfide bond</keyword>
<dbReference type="Pfam" id="PF00112">
    <property type="entry name" value="Peptidase_C1"/>
    <property type="match status" value="1"/>
</dbReference>
<feature type="signal peptide" evidence="3">
    <location>
        <begin position="1"/>
        <end position="27"/>
    </location>
</feature>
<dbReference type="GO" id="GO:0005764">
    <property type="term" value="C:lysosome"/>
    <property type="evidence" value="ECO:0000318"/>
    <property type="project" value="GO_Central"/>
</dbReference>
<dbReference type="SMART" id="SM00645">
    <property type="entry name" value="Pept_C1"/>
    <property type="match status" value="1"/>
</dbReference>
<reference evidence="5 6" key="1">
    <citation type="journal article" date="2011" name="Science">
        <title>The ecoresponsive genome of Daphnia pulex.</title>
        <authorList>
            <person name="Colbourne J.K."/>
            <person name="Pfrender M.E."/>
            <person name="Gilbert D."/>
            <person name="Thomas W.K."/>
            <person name="Tucker A."/>
            <person name="Oakley T.H."/>
            <person name="Tokishita S."/>
            <person name="Aerts A."/>
            <person name="Arnold G.J."/>
            <person name="Basu M.K."/>
            <person name="Bauer D.J."/>
            <person name="Caceres C.E."/>
            <person name="Carmel L."/>
            <person name="Casola C."/>
            <person name="Choi J.H."/>
            <person name="Detter J.C."/>
            <person name="Dong Q."/>
            <person name="Dusheyko S."/>
            <person name="Eads B.D."/>
            <person name="Frohlich T."/>
            <person name="Geiler-Samerotte K.A."/>
            <person name="Gerlach D."/>
            <person name="Hatcher P."/>
            <person name="Jogdeo S."/>
            <person name="Krijgsveld J."/>
            <person name="Kriventseva E.V."/>
            <person name="Kultz D."/>
            <person name="Laforsch C."/>
            <person name="Lindquist E."/>
            <person name="Lopez J."/>
            <person name="Manak J.R."/>
            <person name="Muller J."/>
            <person name="Pangilinan J."/>
            <person name="Patwardhan R.P."/>
            <person name="Pitluck S."/>
            <person name="Pritham E.J."/>
            <person name="Rechtsteiner A."/>
            <person name="Rho M."/>
            <person name="Rogozin I.B."/>
            <person name="Sakarya O."/>
            <person name="Salamov A."/>
            <person name="Schaack S."/>
            <person name="Shapiro H."/>
            <person name="Shiga Y."/>
            <person name="Skalitzky C."/>
            <person name="Smith Z."/>
            <person name="Souvorov A."/>
            <person name="Sung W."/>
            <person name="Tang Z."/>
            <person name="Tsuchiya D."/>
            <person name="Tu H."/>
            <person name="Vos H."/>
            <person name="Wang M."/>
            <person name="Wolf Y.I."/>
            <person name="Yamagata H."/>
            <person name="Yamada T."/>
            <person name="Ye Y."/>
            <person name="Shaw J.R."/>
            <person name="Andrews J."/>
            <person name="Crease T.J."/>
            <person name="Tang H."/>
            <person name="Lucas S.M."/>
            <person name="Robertson H.M."/>
            <person name="Bork P."/>
            <person name="Koonin E.V."/>
            <person name="Zdobnov E.M."/>
            <person name="Grigoriev I.V."/>
            <person name="Lynch M."/>
            <person name="Boore J.L."/>
        </authorList>
    </citation>
    <scope>NUCLEOTIDE SEQUENCE [LARGE SCALE GENOMIC DNA]</scope>
</reference>
<dbReference type="InterPro" id="IPR000668">
    <property type="entry name" value="Peptidase_C1A_C"/>
</dbReference>
<dbReference type="CDD" id="cd02248">
    <property type="entry name" value="Peptidase_C1A"/>
    <property type="match status" value="1"/>
</dbReference>
<protein>
    <recommendedName>
        <fullName evidence="4">Peptidase C1A papain C-terminal domain-containing protein</fullName>
    </recommendedName>
</protein>
<evidence type="ECO:0000313" key="6">
    <source>
        <dbReference type="Proteomes" id="UP000000305"/>
    </source>
</evidence>
<dbReference type="AlphaFoldDB" id="E9G906"/>
<dbReference type="GO" id="GO:0051603">
    <property type="term" value="P:proteolysis involved in protein catabolic process"/>
    <property type="evidence" value="ECO:0000318"/>
    <property type="project" value="GO_Central"/>
</dbReference>
<dbReference type="InParanoid" id="E9G906"/>
<dbReference type="Pfam" id="PF08246">
    <property type="entry name" value="Inhibitor_I29"/>
    <property type="match status" value="1"/>
</dbReference>
<dbReference type="InterPro" id="IPR038765">
    <property type="entry name" value="Papain-like_cys_pep_sf"/>
</dbReference>
<dbReference type="eggNOG" id="KOG1542">
    <property type="taxonomic scope" value="Eukaryota"/>
</dbReference>
<dbReference type="SUPFAM" id="SSF54001">
    <property type="entry name" value="Cysteine proteinases"/>
    <property type="match status" value="1"/>
</dbReference>
<evidence type="ECO:0000259" key="4">
    <source>
        <dbReference type="SMART" id="SM00645"/>
    </source>
</evidence>
<dbReference type="Gene3D" id="3.90.70.10">
    <property type="entry name" value="Cysteine proteinases"/>
    <property type="match status" value="1"/>
</dbReference>
<dbReference type="FunFam" id="3.90.70.10:FF:000315">
    <property type="entry name" value="Uncharacterized protein"/>
    <property type="match status" value="1"/>
</dbReference>
<dbReference type="GO" id="GO:0005615">
    <property type="term" value="C:extracellular space"/>
    <property type="evidence" value="ECO:0000318"/>
    <property type="project" value="GO_Central"/>
</dbReference>
<dbReference type="InterPro" id="IPR013128">
    <property type="entry name" value="Peptidase_C1A"/>
</dbReference>
<dbReference type="InterPro" id="IPR025661">
    <property type="entry name" value="Pept_asp_AS"/>
</dbReference>
<evidence type="ECO:0000313" key="5">
    <source>
        <dbReference type="EMBL" id="EFX84066.1"/>
    </source>
</evidence>
<dbReference type="PROSITE" id="PS00639">
    <property type="entry name" value="THIOL_PROTEASE_HIS"/>
    <property type="match status" value="1"/>
</dbReference>
<evidence type="ECO:0000256" key="3">
    <source>
        <dbReference type="SAM" id="SignalP"/>
    </source>
</evidence>
<dbReference type="HOGENOM" id="CLU_012184_1_2_1"/>
<keyword evidence="6" id="KW-1185">Reference proteome</keyword>
<dbReference type="PhylomeDB" id="E9G906"/>
<dbReference type="GO" id="GO:0004197">
    <property type="term" value="F:cysteine-type endopeptidase activity"/>
    <property type="evidence" value="ECO:0000318"/>
    <property type="project" value="GO_Central"/>
</dbReference>
<evidence type="ECO:0000256" key="2">
    <source>
        <dbReference type="ARBA" id="ARBA00023157"/>
    </source>
</evidence>
<gene>
    <name evidence="5" type="ORF">DAPPUDRAFT_315189</name>
</gene>
<comment type="similarity">
    <text evidence="1">Belongs to the peptidase C1 family.</text>
</comment>
<proteinExistence type="inferred from homology"/>
<dbReference type="KEGG" id="dpx:DAPPUDRAFT_315189"/>
<dbReference type="InterPro" id="IPR039417">
    <property type="entry name" value="Peptidase_C1A_papain-like"/>
</dbReference>
<dbReference type="InterPro" id="IPR013201">
    <property type="entry name" value="Prot_inhib_I29"/>
</dbReference>